<sequence length="52" mass="5814">RLELARHRARRALMEAAALRALEEAAPLVSLIVETIIQTDEPIIQTVAYSGW</sequence>
<dbReference type="Proteomes" id="UP000265520">
    <property type="component" value="Unassembled WGS sequence"/>
</dbReference>
<dbReference type="EMBL" id="LXQA010354337">
    <property type="protein sequence ID" value="MCI46223.1"/>
    <property type="molecule type" value="Genomic_DNA"/>
</dbReference>
<organism evidence="1 2">
    <name type="scientific">Trifolium medium</name>
    <dbReference type="NCBI Taxonomy" id="97028"/>
    <lineage>
        <taxon>Eukaryota</taxon>
        <taxon>Viridiplantae</taxon>
        <taxon>Streptophyta</taxon>
        <taxon>Embryophyta</taxon>
        <taxon>Tracheophyta</taxon>
        <taxon>Spermatophyta</taxon>
        <taxon>Magnoliopsida</taxon>
        <taxon>eudicotyledons</taxon>
        <taxon>Gunneridae</taxon>
        <taxon>Pentapetalae</taxon>
        <taxon>rosids</taxon>
        <taxon>fabids</taxon>
        <taxon>Fabales</taxon>
        <taxon>Fabaceae</taxon>
        <taxon>Papilionoideae</taxon>
        <taxon>50 kb inversion clade</taxon>
        <taxon>NPAAA clade</taxon>
        <taxon>Hologalegina</taxon>
        <taxon>IRL clade</taxon>
        <taxon>Trifolieae</taxon>
        <taxon>Trifolium</taxon>
    </lineage>
</organism>
<name>A0A392SB91_9FABA</name>
<dbReference type="AlphaFoldDB" id="A0A392SB91"/>
<evidence type="ECO:0000313" key="1">
    <source>
        <dbReference type="EMBL" id="MCI46223.1"/>
    </source>
</evidence>
<comment type="caution">
    <text evidence="1">The sequence shown here is derived from an EMBL/GenBank/DDBJ whole genome shotgun (WGS) entry which is preliminary data.</text>
</comment>
<reference evidence="1 2" key="1">
    <citation type="journal article" date="2018" name="Front. Plant Sci.">
        <title>Red Clover (Trifolium pratense) and Zigzag Clover (T. medium) - A Picture of Genomic Similarities and Differences.</title>
        <authorList>
            <person name="Dluhosova J."/>
            <person name="Istvanek J."/>
            <person name="Nedelnik J."/>
            <person name="Repkova J."/>
        </authorList>
    </citation>
    <scope>NUCLEOTIDE SEQUENCE [LARGE SCALE GENOMIC DNA]</scope>
    <source>
        <strain evidence="2">cv. 10/8</strain>
        <tissue evidence="1">Leaf</tissue>
    </source>
</reference>
<evidence type="ECO:0000313" key="2">
    <source>
        <dbReference type="Proteomes" id="UP000265520"/>
    </source>
</evidence>
<keyword evidence="2" id="KW-1185">Reference proteome</keyword>
<protein>
    <submittedName>
        <fullName evidence="1">Uncharacterized protein</fullName>
    </submittedName>
</protein>
<proteinExistence type="predicted"/>
<accession>A0A392SB91</accession>
<feature type="non-terminal residue" evidence="1">
    <location>
        <position position="1"/>
    </location>
</feature>